<gene>
    <name evidence="1" type="ORF">GALL_44330</name>
</gene>
<sequence>MPELLIEPLDKRRVCQKRRCSMPGSPQSLDSLPAEWRELLARWVQRGGNSRWETLRKDAGTTRVQLADALLDWLLRSGWAAVAEQWKLGAWWPQQVELLYLPQLRAALGLRDKDNDAQRWQECRALLHALDNPTLSPAVPLLDELPVQRALARQDLIFKLHDWQIQQRNGTRRDFALFARGDTKAVSEGEWNWLESIVDLAEFGIERHTPLLLIAAQLTLTLPNGRIDLASCADFAALTPATIQDATAASGTVNRWQLVENRTSFERATKSREVETGVIWLPGFPPTWWRETVGRLLNLAPAPASIACDPDPAGIAIALKAAELWRELGLNWQPWKMSAADLASLPVRKPLTESDRLQLASLQQEPALPSALAELLEWMLEHGEKGEQEGYL</sequence>
<dbReference type="GO" id="GO:0003677">
    <property type="term" value="F:DNA binding"/>
    <property type="evidence" value="ECO:0007669"/>
    <property type="project" value="InterPro"/>
</dbReference>
<name>A0A1J5TLP7_9ZZZZ</name>
<proteinExistence type="predicted"/>
<dbReference type="EMBL" id="MLJW01000011">
    <property type="protein sequence ID" value="OIR14628.1"/>
    <property type="molecule type" value="Genomic_DNA"/>
</dbReference>
<accession>A0A1J5TLP7</accession>
<reference evidence="1" key="1">
    <citation type="submission" date="2016-10" db="EMBL/GenBank/DDBJ databases">
        <title>Sequence of Gallionella enrichment culture.</title>
        <authorList>
            <person name="Poehlein A."/>
            <person name="Muehling M."/>
            <person name="Daniel R."/>
        </authorList>
    </citation>
    <scope>NUCLEOTIDE SEQUENCE</scope>
</reference>
<evidence type="ECO:0008006" key="2">
    <source>
        <dbReference type="Google" id="ProtNLM"/>
    </source>
</evidence>
<dbReference type="Gene3D" id="3.40.1360.10">
    <property type="match status" value="1"/>
</dbReference>
<protein>
    <recommendedName>
        <fullName evidence="2">DUF2399 domain-containing protein</fullName>
    </recommendedName>
</protein>
<dbReference type="AlphaFoldDB" id="A0A1J5TLP7"/>
<dbReference type="SUPFAM" id="SSF56726">
    <property type="entry name" value="DNA topoisomerase IV, alpha subunit"/>
    <property type="match status" value="1"/>
</dbReference>
<organism evidence="1">
    <name type="scientific">mine drainage metagenome</name>
    <dbReference type="NCBI Taxonomy" id="410659"/>
    <lineage>
        <taxon>unclassified sequences</taxon>
        <taxon>metagenomes</taxon>
        <taxon>ecological metagenomes</taxon>
    </lineage>
</organism>
<comment type="caution">
    <text evidence="1">The sequence shown here is derived from an EMBL/GenBank/DDBJ whole genome shotgun (WGS) entry which is preliminary data.</text>
</comment>
<dbReference type="InterPro" id="IPR036078">
    <property type="entry name" value="Spo11/TopoVI_A_sf"/>
</dbReference>
<dbReference type="GO" id="GO:0005694">
    <property type="term" value="C:chromosome"/>
    <property type="evidence" value="ECO:0007669"/>
    <property type="project" value="InterPro"/>
</dbReference>
<evidence type="ECO:0000313" key="1">
    <source>
        <dbReference type="EMBL" id="OIR14628.1"/>
    </source>
</evidence>